<reference evidence="4" key="1">
    <citation type="journal article" date="2019" name="Int. J. Syst. Evol. Microbiol.">
        <title>The Global Catalogue of Microorganisms (GCM) 10K type strain sequencing project: providing services to taxonomists for standard genome sequencing and annotation.</title>
        <authorList>
            <consortium name="The Broad Institute Genomics Platform"/>
            <consortium name="The Broad Institute Genome Sequencing Center for Infectious Disease"/>
            <person name="Wu L."/>
            <person name="Ma J."/>
        </authorList>
    </citation>
    <scope>NUCLEOTIDE SEQUENCE [LARGE SCALE GENOMIC DNA]</scope>
    <source>
        <strain evidence="4">JCM 17975</strain>
    </source>
</reference>
<sequence length="204" mass="20593">MTAVTTGTDRVDAACMSLPPPPSSEALPLPAANQSDRGGGPDGPAGPDVSHEVQPAPVPAPIRHATTMAIALGTFVLGVVVGIALPVASSGSGGVEPSGSPSPTGSSAPLADAYDLCNVADTGGEIADEQTTLILDTQGEDDATGVDYTAVVCVLAHLDTPERVTQTMDSTRALDGRVTDSWDSFTASWSYHPNTGLDIVISTP</sequence>
<proteinExistence type="predicted"/>
<name>A0ABP8WSS4_9MICO</name>
<dbReference type="EMBL" id="BAABHM010000006">
    <property type="protein sequence ID" value="GAA4693970.1"/>
    <property type="molecule type" value="Genomic_DNA"/>
</dbReference>
<evidence type="ECO:0000313" key="3">
    <source>
        <dbReference type="EMBL" id="GAA4693970.1"/>
    </source>
</evidence>
<organism evidence="3 4">
    <name type="scientific">Promicromonospora umidemergens</name>
    <dbReference type="NCBI Taxonomy" id="629679"/>
    <lineage>
        <taxon>Bacteria</taxon>
        <taxon>Bacillati</taxon>
        <taxon>Actinomycetota</taxon>
        <taxon>Actinomycetes</taxon>
        <taxon>Micrococcales</taxon>
        <taxon>Promicromonosporaceae</taxon>
        <taxon>Promicromonospora</taxon>
    </lineage>
</organism>
<protein>
    <submittedName>
        <fullName evidence="3">Uncharacterized protein</fullName>
    </submittedName>
</protein>
<comment type="caution">
    <text evidence="3">The sequence shown here is derived from an EMBL/GenBank/DDBJ whole genome shotgun (WGS) entry which is preliminary data.</text>
</comment>
<feature type="region of interest" description="Disordered" evidence="1">
    <location>
        <begin position="90"/>
        <end position="109"/>
    </location>
</feature>
<feature type="region of interest" description="Disordered" evidence="1">
    <location>
        <begin position="1"/>
        <end position="56"/>
    </location>
</feature>
<gene>
    <name evidence="3" type="ORF">GCM10023198_11960</name>
</gene>
<evidence type="ECO:0000256" key="2">
    <source>
        <dbReference type="SAM" id="Phobius"/>
    </source>
</evidence>
<keyword evidence="2" id="KW-1133">Transmembrane helix</keyword>
<dbReference type="Proteomes" id="UP001500843">
    <property type="component" value="Unassembled WGS sequence"/>
</dbReference>
<feature type="transmembrane region" description="Helical" evidence="2">
    <location>
        <begin position="69"/>
        <end position="88"/>
    </location>
</feature>
<evidence type="ECO:0000313" key="4">
    <source>
        <dbReference type="Proteomes" id="UP001500843"/>
    </source>
</evidence>
<accession>A0ABP8WSS4</accession>
<feature type="compositionally biased region" description="Low complexity" evidence="1">
    <location>
        <begin position="97"/>
        <end position="109"/>
    </location>
</feature>
<evidence type="ECO:0000256" key="1">
    <source>
        <dbReference type="SAM" id="MobiDB-lite"/>
    </source>
</evidence>
<keyword evidence="2" id="KW-0812">Transmembrane</keyword>
<keyword evidence="4" id="KW-1185">Reference proteome</keyword>
<keyword evidence="2" id="KW-0472">Membrane</keyword>